<evidence type="ECO:0000313" key="2">
    <source>
        <dbReference type="EMBL" id="KAG5635903.1"/>
    </source>
</evidence>
<dbReference type="InterPro" id="IPR011032">
    <property type="entry name" value="GroES-like_sf"/>
</dbReference>
<dbReference type="InterPro" id="IPR036291">
    <property type="entry name" value="NAD(P)-bd_dom_sf"/>
</dbReference>
<comment type="caution">
    <text evidence="2">The sequence shown here is derived from an EMBL/GenBank/DDBJ whole genome shotgun (WGS) entry which is preliminary data.</text>
</comment>
<feature type="domain" description="Enoyl reductase (ER)" evidence="1">
    <location>
        <begin position="24"/>
        <end position="319"/>
    </location>
</feature>
<dbReference type="EMBL" id="JABCKI010006004">
    <property type="protein sequence ID" value="KAG5635903.1"/>
    <property type="molecule type" value="Genomic_DNA"/>
</dbReference>
<dbReference type="SMART" id="SM00829">
    <property type="entry name" value="PKS_ER"/>
    <property type="match status" value="1"/>
</dbReference>
<protein>
    <recommendedName>
        <fullName evidence="1">Enoyl reductase (ER) domain-containing protein</fullName>
    </recommendedName>
</protein>
<evidence type="ECO:0000313" key="3">
    <source>
        <dbReference type="Proteomes" id="UP000717328"/>
    </source>
</evidence>
<organism evidence="2 3">
    <name type="scientific">Sphagnurus paluster</name>
    <dbReference type="NCBI Taxonomy" id="117069"/>
    <lineage>
        <taxon>Eukaryota</taxon>
        <taxon>Fungi</taxon>
        <taxon>Dikarya</taxon>
        <taxon>Basidiomycota</taxon>
        <taxon>Agaricomycotina</taxon>
        <taxon>Agaricomycetes</taxon>
        <taxon>Agaricomycetidae</taxon>
        <taxon>Agaricales</taxon>
        <taxon>Tricholomatineae</taxon>
        <taxon>Lyophyllaceae</taxon>
        <taxon>Sphagnurus</taxon>
    </lineage>
</organism>
<dbReference type="Pfam" id="PF00107">
    <property type="entry name" value="ADH_zinc_N"/>
    <property type="match status" value="1"/>
</dbReference>
<dbReference type="SUPFAM" id="SSF51735">
    <property type="entry name" value="NAD(P)-binding Rossmann-fold domains"/>
    <property type="match status" value="1"/>
</dbReference>
<evidence type="ECO:0000259" key="1">
    <source>
        <dbReference type="SMART" id="SM00829"/>
    </source>
</evidence>
<dbReference type="Pfam" id="PF08240">
    <property type="entry name" value="ADH_N"/>
    <property type="match status" value="1"/>
</dbReference>
<name>A0A9P7FPR7_9AGAR</name>
<dbReference type="OrthoDB" id="3509362at2759"/>
<dbReference type="InterPro" id="IPR020843">
    <property type="entry name" value="ER"/>
</dbReference>
<dbReference type="Gene3D" id="3.40.50.720">
    <property type="entry name" value="NAD(P)-binding Rossmann-like Domain"/>
    <property type="match status" value="1"/>
</dbReference>
<dbReference type="Proteomes" id="UP000717328">
    <property type="component" value="Unassembled WGS sequence"/>
</dbReference>
<accession>A0A9P7FPR7</accession>
<dbReference type="GO" id="GO:0016491">
    <property type="term" value="F:oxidoreductase activity"/>
    <property type="evidence" value="ECO:0007669"/>
    <property type="project" value="InterPro"/>
</dbReference>
<dbReference type="InterPro" id="IPR050700">
    <property type="entry name" value="YIM1/Zinc_Alcohol_DH_Fams"/>
</dbReference>
<dbReference type="Gene3D" id="3.90.180.10">
    <property type="entry name" value="Medium-chain alcohol dehydrogenases, catalytic domain"/>
    <property type="match status" value="1"/>
</dbReference>
<dbReference type="InterPro" id="IPR013149">
    <property type="entry name" value="ADH-like_C"/>
</dbReference>
<sequence>MAAVPKTQRAWIIQSRGPPSKALSLQSNWEVPTELKEGEVLVKVQAAALNPVGYKLMKMLPNFAGTGRPLPAENDFSGVIVDGNGTHFSEGDQVFGYISTEISSVIRQGALSEYVRIPSDHLVIRPSNVSPIQAAGITLVAQTAHAALFDVGKLEAGQTILINGGSSSVGAYAIQIAKAKGAKVVATASTKNEEFVRKLGADEFIDYTKAPLHKYLAANPPSPKFHVILDAVGLVDPSLYTHSPAYLAPNGIFISTGPLPKDTSASELWKFIKTSYVMVMPRWLGGTSRTHKIVMLKHKKSRLDEIQRMVADGRSNNVFSQGVMF</sequence>
<proteinExistence type="predicted"/>
<dbReference type="AlphaFoldDB" id="A0A9P7FPR7"/>
<dbReference type="GO" id="GO:0005739">
    <property type="term" value="C:mitochondrion"/>
    <property type="evidence" value="ECO:0007669"/>
    <property type="project" value="TreeGrafter"/>
</dbReference>
<keyword evidence="3" id="KW-1185">Reference proteome</keyword>
<dbReference type="PANTHER" id="PTHR11695:SF294">
    <property type="entry name" value="RETICULON-4-INTERACTING PROTEIN 1, MITOCHONDRIAL"/>
    <property type="match status" value="1"/>
</dbReference>
<dbReference type="PANTHER" id="PTHR11695">
    <property type="entry name" value="ALCOHOL DEHYDROGENASE RELATED"/>
    <property type="match status" value="1"/>
</dbReference>
<reference evidence="2" key="1">
    <citation type="submission" date="2021-02" db="EMBL/GenBank/DDBJ databases">
        <authorList>
            <person name="Nieuwenhuis M."/>
            <person name="Van De Peppel L.J.J."/>
        </authorList>
    </citation>
    <scope>NUCLEOTIDE SEQUENCE</scope>
    <source>
        <strain evidence="2">D49</strain>
    </source>
</reference>
<gene>
    <name evidence="2" type="ORF">H0H81_009728</name>
</gene>
<dbReference type="InterPro" id="IPR013154">
    <property type="entry name" value="ADH-like_N"/>
</dbReference>
<reference evidence="2" key="2">
    <citation type="submission" date="2021-10" db="EMBL/GenBank/DDBJ databases">
        <title>Phylogenomics reveals ancestral predisposition of the termite-cultivated fungus Termitomyces towards a domesticated lifestyle.</title>
        <authorList>
            <person name="Auxier B."/>
            <person name="Grum-Grzhimaylo A."/>
            <person name="Cardenas M.E."/>
            <person name="Lodge J.D."/>
            <person name="Laessoe T."/>
            <person name="Pedersen O."/>
            <person name="Smith M.E."/>
            <person name="Kuyper T.W."/>
            <person name="Franco-Molano E.A."/>
            <person name="Baroni T.J."/>
            <person name="Aanen D.K."/>
        </authorList>
    </citation>
    <scope>NUCLEOTIDE SEQUENCE</scope>
    <source>
        <strain evidence="2">D49</strain>
    </source>
</reference>
<dbReference type="CDD" id="cd08267">
    <property type="entry name" value="MDR1"/>
    <property type="match status" value="1"/>
</dbReference>
<dbReference type="SUPFAM" id="SSF50129">
    <property type="entry name" value="GroES-like"/>
    <property type="match status" value="1"/>
</dbReference>